<feature type="transmembrane region" description="Helical" evidence="6">
    <location>
        <begin position="214"/>
        <end position="233"/>
    </location>
</feature>
<feature type="transmembrane region" description="Helical" evidence="6">
    <location>
        <begin position="179"/>
        <end position="198"/>
    </location>
</feature>
<dbReference type="GO" id="GO:0016020">
    <property type="term" value="C:membrane"/>
    <property type="evidence" value="ECO:0007669"/>
    <property type="project" value="UniProtKB-SubCell"/>
</dbReference>
<evidence type="ECO:0000256" key="3">
    <source>
        <dbReference type="ARBA" id="ARBA00022989"/>
    </source>
</evidence>
<feature type="transmembrane region" description="Helical" evidence="6">
    <location>
        <begin position="253"/>
        <end position="272"/>
    </location>
</feature>
<dbReference type="Pfam" id="PF03151">
    <property type="entry name" value="TPT"/>
    <property type="match status" value="1"/>
</dbReference>
<feature type="transmembrane region" description="Helical" evidence="6">
    <location>
        <begin position="306"/>
        <end position="325"/>
    </location>
</feature>
<dbReference type="Proteomes" id="UP000247409">
    <property type="component" value="Unassembled WGS sequence"/>
</dbReference>
<dbReference type="OrthoDB" id="5547497at2759"/>
<feature type="domain" description="Sugar phosphate transporter" evidence="7">
    <location>
        <begin position="34"/>
        <end position="322"/>
    </location>
</feature>
<dbReference type="InterPro" id="IPR037185">
    <property type="entry name" value="EmrE-like"/>
</dbReference>
<gene>
    <name evidence="8" type="ORF">BWQ96_01363</name>
</gene>
<reference evidence="8 9" key="1">
    <citation type="journal article" date="2018" name="Mol. Biol. Evol.">
        <title>Analysis of the draft genome of the red seaweed Gracilariopsis chorda provides insights into genome size evolution in Rhodophyta.</title>
        <authorList>
            <person name="Lee J."/>
            <person name="Yang E.C."/>
            <person name="Graf L."/>
            <person name="Yang J.H."/>
            <person name="Qiu H."/>
            <person name="Zel Zion U."/>
            <person name="Chan C.X."/>
            <person name="Stephens T.G."/>
            <person name="Weber A.P.M."/>
            <person name="Boo G.H."/>
            <person name="Boo S.M."/>
            <person name="Kim K.M."/>
            <person name="Shin Y."/>
            <person name="Jung M."/>
            <person name="Lee S.J."/>
            <person name="Yim H.S."/>
            <person name="Lee J.H."/>
            <person name="Bhattacharya D."/>
            <person name="Yoon H.S."/>
        </authorList>
    </citation>
    <scope>NUCLEOTIDE SEQUENCE [LARGE SCALE GENOMIC DNA]</scope>
    <source>
        <strain evidence="8 9">SKKU-2015</strain>
        <tissue evidence="8">Whole body</tissue>
    </source>
</reference>
<evidence type="ECO:0000256" key="4">
    <source>
        <dbReference type="ARBA" id="ARBA00023136"/>
    </source>
</evidence>
<keyword evidence="2 6" id="KW-0812">Transmembrane</keyword>
<feature type="transmembrane region" description="Helical" evidence="6">
    <location>
        <begin position="156"/>
        <end position="173"/>
    </location>
</feature>
<dbReference type="InterPro" id="IPR004853">
    <property type="entry name" value="Sugar_P_trans_dom"/>
</dbReference>
<organism evidence="8 9">
    <name type="scientific">Gracilariopsis chorda</name>
    <dbReference type="NCBI Taxonomy" id="448386"/>
    <lineage>
        <taxon>Eukaryota</taxon>
        <taxon>Rhodophyta</taxon>
        <taxon>Florideophyceae</taxon>
        <taxon>Rhodymeniophycidae</taxon>
        <taxon>Gracilariales</taxon>
        <taxon>Gracilariaceae</taxon>
        <taxon>Gracilariopsis</taxon>
    </lineage>
</organism>
<keyword evidence="4 6" id="KW-0472">Membrane</keyword>
<dbReference type="EMBL" id="NBIV01000011">
    <property type="protein sequence ID" value="PXF48807.1"/>
    <property type="molecule type" value="Genomic_DNA"/>
</dbReference>
<feature type="region of interest" description="Disordered" evidence="5">
    <location>
        <begin position="1"/>
        <end position="25"/>
    </location>
</feature>
<dbReference type="InterPro" id="IPR050186">
    <property type="entry name" value="TPT_transporter"/>
</dbReference>
<accession>A0A2V3J487</accession>
<dbReference type="AlphaFoldDB" id="A0A2V3J487"/>
<evidence type="ECO:0000313" key="9">
    <source>
        <dbReference type="Proteomes" id="UP000247409"/>
    </source>
</evidence>
<evidence type="ECO:0000259" key="7">
    <source>
        <dbReference type="Pfam" id="PF03151"/>
    </source>
</evidence>
<comment type="caution">
    <text evidence="8">The sequence shown here is derived from an EMBL/GenBank/DDBJ whole genome shotgun (WGS) entry which is preliminary data.</text>
</comment>
<sequence length="355" mass="38989">MKVVSIPVDSSTDPSSKSDASIAPPSPTKPPLVVFFFIICWFLANGTTVLLNKYIFKTMHFTNPLCLTLIHMTTQSILAHLTIDYFKSIDKVRVDPIDYYSKLLVIAAVFCTNICLGNISLRFVPVSFMQTIKSLTPVCTALLQYLVFRSRLRPSALMALIPISGGVALASVTELEFHLGGFIAALTACFLTGLKFVLSSQMLAGRYKLDSINLLYYMAPPSVAILLPLVFFFEKDGVVSWFAHPERSNKDFLLLLFSGLVSYVLNVTLFIVLKATSSVTVTVAGNIKTVIVIGVSIIIFQNAVTWVNLLGCMIAIAGCCWYGLIKDKWATMGTLDLGKAPSTYQPVEKSEKLPQ</sequence>
<proteinExistence type="predicted"/>
<dbReference type="SUPFAM" id="SSF103481">
    <property type="entry name" value="Multidrug resistance efflux transporter EmrE"/>
    <property type="match status" value="2"/>
</dbReference>
<evidence type="ECO:0000256" key="5">
    <source>
        <dbReference type="SAM" id="MobiDB-lite"/>
    </source>
</evidence>
<keyword evidence="9" id="KW-1185">Reference proteome</keyword>
<comment type="subcellular location">
    <subcellularLocation>
        <location evidence="1">Membrane</location>
        <topology evidence="1">Multi-pass membrane protein</topology>
    </subcellularLocation>
</comment>
<feature type="transmembrane region" description="Helical" evidence="6">
    <location>
        <begin position="32"/>
        <end position="52"/>
    </location>
</feature>
<feature type="compositionally biased region" description="Low complexity" evidence="5">
    <location>
        <begin position="9"/>
        <end position="21"/>
    </location>
</feature>
<evidence type="ECO:0000256" key="6">
    <source>
        <dbReference type="SAM" id="Phobius"/>
    </source>
</evidence>
<keyword evidence="3 6" id="KW-1133">Transmembrane helix</keyword>
<feature type="transmembrane region" description="Helical" evidence="6">
    <location>
        <begin position="64"/>
        <end position="83"/>
    </location>
</feature>
<evidence type="ECO:0000313" key="8">
    <source>
        <dbReference type="EMBL" id="PXF48807.1"/>
    </source>
</evidence>
<evidence type="ECO:0000256" key="2">
    <source>
        <dbReference type="ARBA" id="ARBA00022692"/>
    </source>
</evidence>
<feature type="transmembrane region" description="Helical" evidence="6">
    <location>
        <begin position="103"/>
        <end position="124"/>
    </location>
</feature>
<feature type="transmembrane region" description="Helical" evidence="6">
    <location>
        <begin position="279"/>
        <end position="300"/>
    </location>
</feature>
<evidence type="ECO:0000256" key="1">
    <source>
        <dbReference type="ARBA" id="ARBA00004141"/>
    </source>
</evidence>
<dbReference type="PANTHER" id="PTHR11132">
    <property type="entry name" value="SOLUTE CARRIER FAMILY 35"/>
    <property type="match status" value="1"/>
</dbReference>
<protein>
    <submittedName>
        <fullName evidence="8">GDP-mannose transporter GONST5</fullName>
    </submittedName>
</protein>
<name>A0A2V3J487_9FLOR</name>